<protein>
    <submittedName>
        <fullName evidence="2">Uncharacterized protein</fullName>
    </submittedName>
</protein>
<keyword evidence="1" id="KW-0732">Signal</keyword>
<gene>
    <name evidence="2" type="ORF">EV702DRAFT_1192813</name>
</gene>
<reference evidence="2" key="1">
    <citation type="journal article" date="2020" name="New Phytol.">
        <title>Comparative genomics reveals dynamic genome evolution in host specialist ectomycorrhizal fungi.</title>
        <authorList>
            <person name="Lofgren L.A."/>
            <person name="Nguyen N.H."/>
            <person name="Vilgalys R."/>
            <person name="Ruytinx J."/>
            <person name="Liao H.L."/>
            <person name="Branco S."/>
            <person name="Kuo A."/>
            <person name="LaButti K."/>
            <person name="Lipzen A."/>
            <person name="Andreopoulos W."/>
            <person name="Pangilinan J."/>
            <person name="Riley R."/>
            <person name="Hundley H."/>
            <person name="Na H."/>
            <person name="Barry K."/>
            <person name="Grigoriev I.V."/>
            <person name="Stajich J.E."/>
            <person name="Kennedy P.G."/>
        </authorList>
    </citation>
    <scope>NUCLEOTIDE SEQUENCE</scope>
    <source>
        <strain evidence="2">DOB743</strain>
    </source>
</reference>
<organism evidence="2 3">
    <name type="scientific">Suillus placidus</name>
    <dbReference type="NCBI Taxonomy" id="48579"/>
    <lineage>
        <taxon>Eukaryota</taxon>
        <taxon>Fungi</taxon>
        <taxon>Dikarya</taxon>
        <taxon>Basidiomycota</taxon>
        <taxon>Agaricomycotina</taxon>
        <taxon>Agaricomycetes</taxon>
        <taxon>Agaricomycetidae</taxon>
        <taxon>Boletales</taxon>
        <taxon>Suillineae</taxon>
        <taxon>Suillaceae</taxon>
        <taxon>Suillus</taxon>
    </lineage>
</organism>
<dbReference type="Proteomes" id="UP000714275">
    <property type="component" value="Unassembled WGS sequence"/>
</dbReference>
<comment type="caution">
    <text evidence="2">The sequence shown here is derived from an EMBL/GenBank/DDBJ whole genome shotgun (WGS) entry which is preliminary data.</text>
</comment>
<feature type="signal peptide" evidence="1">
    <location>
        <begin position="1"/>
        <end position="21"/>
    </location>
</feature>
<dbReference type="OrthoDB" id="2680530at2759"/>
<sequence>MLFHSITILACALSVVTRAAASPTRPDVSVVVDNILNNATVNALDRRDDLIVRVDVDTGDVLDNVDFLSKKRDDVVSVDLYVTDLLNNVTVGVLNQ</sequence>
<evidence type="ECO:0000256" key="1">
    <source>
        <dbReference type="SAM" id="SignalP"/>
    </source>
</evidence>
<evidence type="ECO:0000313" key="2">
    <source>
        <dbReference type="EMBL" id="KAG1782157.1"/>
    </source>
</evidence>
<dbReference type="EMBL" id="JABBWD010000004">
    <property type="protein sequence ID" value="KAG1782157.1"/>
    <property type="molecule type" value="Genomic_DNA"/>
</dbReference>
<proteinExistence type="predicted"/>
<keyword evidence="3" id="KW-1185">Reference proteome</keyword>
<accession>A0A9P7A5K5</accession>
<name>A0A9P7A5K5_9AGAM</name>
<feature type="chain" id="PRO_5040409213" evidence="1">
    <location>
        <begin position="22"/>
        <end position="96"/>
    </location>
</feature>
<evidence type="ECO:0000313" key="3">
    <source>
        <dbReference type="Proteomes" id="UP000714275"/>
    </source>
</evidence>
<dbReference type="AlphaFoldDB" id="A0A9P7A5K5"/>